<dbReference type="Proteomes" id="UP000056502">
    <property type="component" value="Chromosome II"/>
</dbReference>
<organism evidence="1">
    <name type="scientific">Leptospira interrogans serovar Hardjo str. Norma</name>
    <dbReference type="NCBI Taxonomy" id="1279460"/>
    <lineage>
        <taxon>Bacteria</taxon>
        <taxon>Pseudomonadati</taxon>
        <taxon>Spirochaetota</taxon>
        <taxon>Spirochaetia</taxon>
        <taxon>Leptospirales</taxon>
        <taxon>Leptospiraceae</taxon>
        <taxon>Leptospira</taxon>
    </lineage>
</organism>
<name>A0A0M5LGA0_LEPIR</name>
<evidence type="ECO:0000313" key="1">
    <source>
        <dbReference type="EMBL" id="ALE41673.1"/>
    </source>
</evidence>
<evidence type="ECO:0000313" key="2">
    <source>
        <dbReference type="Proteomes" id="UP000056502"/>
    </source>
</evidence>
<protein>
    <submittedName>
        <fullName evidence="1">Uncharacterized protein</fullName>
    </submittedName>
</protein>
<dbReference type="AlphaFoldDB" id="A0A0M5LGA0"/>
<gene>
    <name evidence="1" type="ORF">G436_4544</name>
</gene>
<sequence>MKWEIEAILLNFTIKFFDNSNIDYYHSNLEIRTSAAEFSKEFPKDGTIRTL</sequence>
<dbReference type="EMBL" id="CP012604">
    <property type="protein sequence ID" value="ALE41673.1"/>
    <property type="molecule type" value="Genomic_DNA"/>
</dbReference>
<dbReference type="PATRIC" id="fig|1279460.3.peg.4647"/>
<proteinExistence type="predicted"/>
<reference evidence="1 2" key="1">
    <citation type="journal article" date="2015" name="Genome Announc.">
        <title>Whole-Genome Sequence of Leptospira interrogans Serovar Hardjo Subtype Hardjoprajitno Strain Norma, Isolated from Cattle in a Leptospirosis Outbreak in Brazil.</title>
        <authorList>
            <person name="Cosate M.R."/>
            <person name="Soares S.C."/>
            <person name="Mendes T.A."/>
            <person name="Raittz R.T."/>
            <person name="Moreira E.C."/>
            <person name="Leite R."/>
            <person name="Fernandes G.R."/>
            <person name="Haddad J.P."/>
            <person name="Ortega J.M."/>
        </authorList>
    </citation>
    <scope>NUCLEOTIDE SEQUENCE [LARGE SCALE GENOMIC DNA]</scope>
    <source>
        <strain evidence="1 2">Norma</strain>
    </source>
</reference>
<accession>A0A0M5LGA0</accession>